<comment type="caution">
    <text evidence="1">The sequence shown here is derived from an EMBL/GenBank/DDBJ whole genome shotgun (WGS) entry which is preliminary data.</text>
</comment>
<reference evidence="1 2" key="1">
    <citation type="journal article" date="2016" name="PLoS Pathog.">
        <title>Biosynthesis of antibiotic leucinostatins in bio-control fungus Purpureocillium lilacinum and their inhibition on phytophthora revealed by genome mining.</title>
        <authorList>
            <person name="Wang G."/>
            <person name="Liu Z."/>
            <person name="Lin R."/>
            <person name="Li E."/>
            <person name="Mao Z."/>
            <person name="Ling J."/>
            <person name="Yang Y."/>
            <person name="Yin W.B."/>
            <person name="Xie B."/>
        </authorList>
    </citation>
    <scope>NUCLEOTIDE SEQUENCE [LARGE SCALE GENOMIC DNA]</scope>
    <source>
        <strain evidence="1">170</strain>
    </source>
</reference>
<name>A0A179G655_METCM</name>
<organism evidence="1 2">
    <name type="scientific">Pochonia chlamydosporia 170</name>
    <dbReference type="NCBI Taxonomy" id="1380566"/>
    <lineage>
        <taxon>Eukaryota</taxon>
        <taxon>Fungi</taxon>
        <taxon>Dikarya</taxon>
        <taxon>Ascomycota</taxon>
        <taxon>Pezizomycotina</taxon>
        <taxon>Sordariomycetes</taxon>
        <taxon>Hypocreomycetidae</taxon>
        <taxon>Hypocreales</taxon>
        <taxon>Clavicipitaceae</taxon>
        <taxon>Pochonia</taxon>
    </lineage>
</organism>
<accession>A0A179G655</accession>
<dbReference type="AlphaFoldDB" id="A0A179G655"/>
<gene>
    <name evidence="1" type="ORF">VFPPC_15283</name>
</gene>
<keyword evidence="2" id="KW-1185">Reference proteome</keyword>
<dbReference type="Proteomes" id="UP000078397">
    <property type="component" value="Unassembled WGS sequence"/>
</dbReference>
<dbReference type="RefSeq" id="XP_018149378.1">
    <property type="nucleotide sequence ID" value="XM_018293036.1"/>
</dbReference>
<proteinExistence type="predicted"/>
<dbReference type="KEGG" id="pchm:VFPPC_15283"/>
<dbReference type="GeneID" id="28857030"/>
<evidence type="ECO:0000313" key="2">
    <source>
        <dbReference type="Proteomes" id="UP000078397"/>
    </source>
</evidence>
<dbReference type="EMBL" id="LSBJ02000001">
    <property type="protein sequence ID" value="OAQ73295.1"/>
    <property type="molecule type" value="Genomic_DNA"/>
</dbReference>
<sequence length="83" mass="9498">MSGWVEGRKGRDDVCLYTFCEEFLRKPWVIFCICHNSDNCGEIPPYSADEEMAFGAVQLGREGRKNGGRLFGESAPMWGFRER</sequence>
<evidence type="ECO:0000313" key="1">
    <source>
        <dbReference type="EMBL" id="OAQ73295.1"/>
    </source>
</evidence>
<protein>
    <submittedName>
        <fullName evidence="1">Uncharacterized protein</fullName>
    </submittedName>
</protein>